<proteinExistence type="predicted"/>
<dbReference type="Proteomes" id="UP000663834">
    <property type="component" value="Unassembled WGS sequence"/>
</dbReference>
<evidence type="ECO:0000313" key="2">
    <source>
        <dbReference type="Proteomes" id="UP000663834"/>
    </source>
</evidence>
<protein>
    <recommendedName>
        <fullName evidence="3">B box-type domain-containing protein</fullName>
    </recommendedName>
</protein>
<evidence type="ECO:0000313" key="1">
    <source>
        <dbReference type="EMBL" id="CAF1513189.1"/>
    </source>
</evidence>
<organism evidence="1 2">
    <name type="scientific">Rotaria magnacalcarata</name>
    <dbReference type="NCBI Taxonomy" id="392030"/>
    <lineage>
        <taxon>Eukaryota</taxon>
        <taxon>Metazoa</taxon>
        <taxon>Spiralia</taxon>
        <taxon>Gnathifera</taxon>
        <taxon>Rotifera</taxon>
        <taxon>Eurotatoria</taxon>
        <taxon>Bdelloidea</taxon>
        <taxon>Philodinida</taxon>
        <taxon>Philodinidae</taxon>
        <taxon>Rotaria</taxon>
    </lineage>
</organism>
<reference evidence="1" key="1">
    <citation type="submission" date="2021-02" db="EMBL/GenBank/DDBJ databases">
        <authorList>
            <person name="Nowell W R."/>
        </authorList>
    </citation>
    <scope>NUCLEOTIDE SEQUENCE</scope>
</reference>
<evidence type="ECO:0008006" key="3">
    <source>
        <dbReference type="Google" id="ProtNLM"/>
    </source>
</evidence>
<dbReference type="OrthoDB" id="10039553at2759"/>
<dbReference type="AlphaFoldDB" id="A0A815TUJ3"/>
<gene>
    <name evidence="1" type="ORF">KQP761_LOCUS15273</name>
</gene>
<comment type="caution">
    <text evidence="1">The sequence shown here is derived from an EMBL/GenBank/DDBJ whole genome shotgun (WGS) entry which is preliminary data.</text>
</comment>
<name>A0A815TUJ3_9BILA</name>
<accession>A0A815TUJ3</accession>
<dbReference type="EMBL" id="CAJNOW010007412">
    <property type="protein sequence ID" value="CAF1513189.1"/>
    <property type="molecule type" value="Genomic_DNA"/>
</dbReference>
<sequence length="361" mass="41607">MNTSANRKKPCAICSESAGILTCIGCQQAFCGKHVSEHRQKLAVELDHILQDHDLIQHRIKTISTNYSLLEQINRWEENCIERIKVAADTARENLGELLNQSKEKLTTTSYDLAVDLRSSLEADDYSENDIIRWTQKLSALELEIKTPSTIRIIENKRAIIRLINIESNESTNENLPIIQQQPILKKGLEKKIQGVFLDVLGPARLEHERYVARHVGVRNKDAYVRGNLLYHHGQRTIRVRIENFKSPYCIFFGCISSQSVLVQGLHLLPCSIGWFGYNQVYEHGRCGSNCKKHGYNSQLIKKNDVLRLTFHCDEQQIRLYNERLNTTSILNVDIKLTPYPWQLLMVMRHKDDCVKILSDQ</sequence>